<evidence type="ECO:0000256" key="4">
    <source>
        <dbReference type="ARBA" id="ARBA00022692"/>
    </source>
</evidence>
<dbReference type="FunFam" id="3.40.50.300:FF:000565">
    <property type="entry name" value="ABC bile acid transporter"/>
    <property type="match status" value="1"/>
</dbReference>
<dbReference type="PROSITE" id="PS50929">
    <property type="entry name" value="ABC_TM1F"/>
    <property type="match status" value="2"/>
</dbReference>
<keyword evidence="5" id="KW-0677">Repeat</keyword>
<feature type="transmembrane region" description="Helical" evidence="12">
    <location>
        <begin position="998"/>
        <end position="1019"/>
    </location>
</feature>
<feature type="transmembrane region" description="Helical" evidence="12">
    <location>
        <begin position="147"/>
        <end position="166"/>
    </location>
</feature>
<feature type="transmembrane region" description="Helical" evidence="12">
    <location>
        <begin position="186"/>
        <end position="203"/>
    </location>
</feature>
<name>A0AAV5QHW8_9ASCO</name>
<dbReference type="FunFam" id="3.40.50.300:FF:000997">
    <property type="entry name" value="Multidrug resistance-associated protein 1"/>
    <property type="match status" value="1"/>
</dbReference>
<keyword evidence="2" id="KW-0813">Transport</keyword>
<feature type="transmembrane region" description="Helical" evidence="12">
    <location>
        <begin position="113"/>
        <end position="135"/>
    </location>
</feature>
<dbReference type="GO" id="GO:0042144">
    <property type="term" value="P:vacuole fusion, non-autophagic"/>
    <property type="evidence" value="ECO:0007669"/>
    <property type="project" value="UniProtKB-ARBA"/>
</dbReference>
<feature type="transmembrane region" description="Helical" evidence="12">
    <location>
        <begin position="86"/>
        <end position="107"/>
    </location>
</feature>
<gene>
    <name evidence="15" type="ORF">DASC09_015410</name>
</gene>
<evidence type="ECO:0000256" key="11">
    <source>
        <dbReference type="SAM" id="MobiDB-lite"/>
    </source>
</evidence>
<evidence type="ECO:0000256" key="10">
    <source>
        <dbReference type="ARBA" id="ARBA00053425"/>
    </source>
</evidence>
<evidence type="ECO:0000256" key="7">
    <source>
        <dbReference type="ARBA" id="ARBA00022840"/>
    </source>
</evidence>
<dbReference type="GO" id="GO:0140359">
    <property type="term" value="F:ABC-type transporter activity"/>
    <property type="evidence" value="ECO:0007669"/>
    <property type="project" value="InterPro"/>
</dbReference>
<dbReference type="InterPro" id="IPR017871">
    <property type="entry name" value="ABC_transporter-like_CS"/>
</dbReference>
<dbReference type="InterPro" id="IPR044746">
    <property type="entry name" value="ABCC_6TM_D1"/>
</dbReference>
<dbReference type="PANTHER" id="PTHR24223:SF443">
    <property type="entry name" value="MULTIDRUG-RESISTANCE LIKE PROTEIN 1, ISOFORM I"/>
    <property type="match status" value="1"/>
</dbReference>
<dbReference type="CDD" id="cd03250">
    <property type="entry name" value="ABCC_MRP_domain1"/>
    <property type="match status" value="1"/>
</dbReference>
<feature type="transmembrane region" description="Helical" evidence="12">
    <location>
        <begin position="43"/>
        <end position="65"/>
    </location>
</feature>
<feature type="region of interest" description="Disordered" evidence="11">
    <location>
        <begin position="1443"/>
        <end position="1468"/>
    </location>
</feature>
<dbReference type="CDD" id="cd18580">
    <property type="entry name" value="ABC_6TM_ABCC_D2"/>
    <property type="match status" value="1"/>
</dbReference>
<feature type="domain" description="ABC transporter" evidence="13">
    <location>
        <begin position="1320"/>
        <end position="1580"/>
    </location>
</feature>
<dbReference type="Gene3D" id="1.20.1560.10">
    <property type="entry name" value="ABC transporter type 1, transmembrane domain"/>
    <property type="match status" value="2"/>
</dbReference>
<accession>A0AAV5QHW8</accession>
<reference evidence="15 16" key="1">
    <citation type="journal article" date="2023" name="Elife">
        <title>Identification of key yeast species and microbe-microbe interactions impacting larval growth of Drosophila in the wild.</title>
        <authorList>
            <person name="Mure A."/>
            <person name="Sugiura Y."/>
            <person name="Maeda R."/>
            <person name="Honda K."/>
            <person name="Sakurai N."/>
            <person name="Takahashi Y."/>
            <person name="Watada M."/>
            <person name="Katoh T."/>
            <person name="Gotoh A."/>
            <person name="Gotoh Y."/>
            <person name="Taniguchi I."/>
            <person name="Nakamura K."/>
            <person name="Hayashi T."/>
            <person name="Katayama T."/>
            <person name="Uemura T."/>
            <person name="Hattori Y."/>
        </authorList>
    </citation>
    <scope>NUCLEOTIDE SEQUENCE [LARGE SCALE GENOMIC DNA]</scope>
    <source>
        <strain evidence="15 16">SC-9</strain>
    </source>
</reference>
<feature type="compositionally biased region" description="Basic and acidic residues" evidence="11">
    <location>
        <begin position="1443"/>
        <end position="1452"/>
    </location>
</feature>
<evidence type="ECO:0000256" key="5">
    <source>
        <dbReference type="ARBA" id="ARBA00022737"/>
    </source>
</evidence>
<dbReference type="SMART" id="SM00382">
    <property type="entry name" value="AAA"/>
    <property type="match status" value="2"/>
</dbReference>
<feature type="region of interest" description="Disordered" evidence="11">
    <location>
        <begin position="951"/>
        <end position="973"/>
    </location>
</feature>
<sequence length="1587" mass="177156">MVPGNHSTSRPLATMGSYFNQSVQCQNLSVLVPTKENAFNPCFLAAFLIAFSSVFFVLGSWQLLVTKRKQTYGKLFSIRSEGFTHFLRISLVATQAVLNLVLFDDILSSDNGVFSWTSISYFLTFVLLAAVLLPLHITEVHKSIWQLGTPLVYWILTPFILCGYVYQTNYTNYALSSSTTFKVAEFATFINSIFIFILEVFLWKRVHEYTYHLKLNQVNVDSLYNTNIIGRISFSNLNPLISKVYKEGTLEFDDLPEVGENFTAEKCSAILKKHWKDEMAKEKADVSLIKPLLRAFGAQVLGCAVLQILQILASFVQPQLLRVLMSFFLTADNSEPQVLHGILLCVGMFITSLVIVMLYNEYINQMLNIGFKIRLSLTVLVYEKAFKLSTKARANKTVGDIVNLISVDTSKVEYLIKRSQTFVSAPLQFILCIFSLYFLLGLSSFSGLVIIAVALPVNLVAIKKMEALYDVNMKFKDKRTKLVSELLSSIKSIKLYSWEKPMKERVTNVRNNEELATMKKIDVFDAIISFSWSCVPYFVSCATFAFFGFFGDIKLTSDLIFPSLALFELLGDPLFEFPDMISCVMETKVSIARLLKFLTDEELDSSLIAELQAIKLKGEVSVEIKNATFLRSDAKKIQATTANDPNSTGTPTDEEACVESTGSQIALSNIDFAAKKGELTCIVGSVGSGKTTFLQSILGHYPVVAADEKHGSPSVNVRGVVAYCPQQPWIMNSSIKKNILFGHKYDPEFFEKTIEACELKSDFEILPDGEETQVGEKGISLSGGQKARISLARAVYARADIYLLDDVLSAVDAHVSKNIIERVLCKTGILSSKTLVLSTNNIHVLEEADSIYVLDHGKIDEQGTYDELINDKGEFAKLIEEFGKADTTKEDSESATKEESIDNVAEDKNEAIEVTEDSDSAVADDDDDFEERTELARITTNGTLRRASVSSFNHKFSPNDNEKSGKRITGQSKEVSQKGKVSWSTYKRYARAAKYRNVIITVTAVIMTGVSDFLSKLWLKHWADVNDNDDSSTSTVFLVTVYTILGLFSGLAIFSVSLSFSYFSAISASKAIHEELVTSILKSPMSFFETTPTGRVLNRFSEDISKIDQRFPRSLNFFSVTVVKTAYLFGLIIYTLPSTIIFVILLSFVFSYTQTYYIAASRQTKRFASITRSPVYSHIHETLIGVDTIRAFDQENRFKYINGANLDHGLSGTMSQIWMNRWLNFRLKAIGAVFLLIVTLSCVCTLKSSAPLAAGTVGLLSTFAMEIYGHLNLLVRTSIDVETDAVAVERVFEYCDLQSEKPYVIENSRPPIQWPMKGGIKFENYTTKYNADANPVLKNVSFEVKPQEKIGIVGRTGAGKSTLTLALFRIIEATGGSIVIDDVDTSKIGMYDLRSKLNIIPQDSQAFEGTVRQNLDPFSKCKDEELWKALEMAHLKDHVMSMKDEEKNKDDHEQEDASESEAGTQEGAGEGLYAKVNEGGSNLSAGQKQLLCLARALLNPSRILILDEATAAVDVKTDKIVQETIRKEFSDRTILTIAHRIDTIMDNDKILVLDRGEVKEFDSPANLLKDKDTIFYSLCERGGYLKK</sequence>
<dbReference type="GeneID" id="90072195"/>
<evidence type="ECO:0000256" key="3">
    <source>
        <dbReference type="ARBA" id="ARBA00022554"/>
    </source>
</evidence>
<dbReference type="InterPro" id="IPR027417">
    <property type="entry name" value="P-loop_NTPase"/>
</dbReference>
<dbReference type="InterPro" id="IPR011527">
    <property type="entry name" value="ABC1_TM_dom"/>
</dbReference>
<keyword evidence="3" id="KW-0926">Vacuole</keyword>
<feature type="transmembrane region" description="Helical" evidence="12">
    <location>
        <begin position="1225"/>
        <end position="1246"/>
    </location>
</feature>
<feature type="transmembrane region" description="Helical" evidence="12">
    <location>
        <begin position="527"/>
        <end position="550"/>
    </location>
</feature>
<evidence type="ECO:0000256" key="6">
    <source>
        <dbReference type="ARBA" id="ARBA00022741"/>
    </source>
</evidence>
<evidence type="ECO:0000256" key="1">
    <source>
        <dbReference type="ARBA" id="ARBA00004128"/>
    </source>
</evidence>
<evidence type="ECO:0000259" key="13">
    <source>
        <dbReference type="PROSITE" id="PS50893"/>
    </source>
</evidence>
<dbReference type="Gene3D" id="3.40.50.300">
    <property type="entry name" value="P-loop containing nucleotide triphosphate hydrolases"/>
    <property type="match status" value="2"/>
</dbReference>
<evidence type="ECO:0000313" key="15">
    <source>
        <dbReference type="EMBL" id="GMM34216.1"/>
    </source>
</evidence>
<feature type="transmembrane region" description="Helical" evidence="12">
    <location>
        <begin position="1140"/>
        <end position="1159"/>
    </location>
</feature>
<comment type="caution">
    <text evidence="15">The sequence shown here is derived from an EMBL/GenBank/DDBJ whole genome shotgun (WGS) entry which is preliminary data.</text>
</comment>
<evidence type="ECO:0000256" key="8">
    <source>
        <dbReference type="ARBA" id="ARBA00022989"/>
    </source>
</evidence>
<protein>
    <submittedName>
        <fullName evidence="15">Uncharacterized protein</fullName>
    </submittedName>
</protein>
<dbReference type="InterPro" id="IPR036640">
    <property type="entry name" value="ABC1_TM_sf"/>
</dbReference>
<feature type="transmembrane region" description="Helical" evidence="12">
    <location>
        <begin position="296"/>
        <end position="317"/>
    </location>
</feature>
<dbReference type="EMBL" id="BTFZ01000002">
    <property type="protein sequence ID" value="GMM34216.1"/>
    <property type="molecule type" value="Genomic_DNA"/>
</dbReference>
<feature type="transmembrane region" description="Helical" evidence="12">
    <location>
        <begin position="1115"/>
        <end position="1134"/>
    </location>
</feature>
<feature type="domain" description="ABC transmembrane type-1" evidence="14">
    <location>
        <begin position="999"/>
        <end position="1283"/>
    </location>
</feature>
<dbReference type="InterPro" id="IPR003593">
    <property type="entry name" value="AAA+_ATPase"/>
</dbReference>
<feature type="transmembrane region" description="Helical" evidence="12">
    <location>
        <begin position="1039"/>
        <end position="1063"/>
    </location>
</feature>
<keyword evidence="6" id="KW-0547">Nucleotide-binding</keyword>
<feature type="transmembrane region" description="Helical" evidence="12">
    <location>
        <begin position="337"/>
        <end position="359"/>
    </location>
</feature>
<keyword evidence="8 12" id="KW-1133">Transmembrane helix</keyword>
<dbReference type="PANTHER" id="PTHR24223">
    <property type="entry name" value="ATP-BINDING CASSETTE SUB-FAMILY C"/>
    <property type="match status" value="1"/>
</dbReference>
<comment type="function">
    <text evidence="10">Cooperates for the ATP-dependent vacuolar transport of bilirubin and glutathione conjugates.</text>
</comment>
<evidence type="ECO:0000259" key="14">
    <source>
        <dbReference type="PROSITE" id="PS50929"/>
    </source>
</evidence>
<dbReference type="RefSeq" id="XP_064851216.1">
    <property type="nucleotide sequence ID" value="XM_064995144.1"/>
</dbReference>
<keyword evidence="7" id="KW-0067">ATP-binding</keyword>
<dbReference type="PROSITE" id="PS00211">
    <property type="entry name" value="ABC_TRANSPORTER_1"/>
    <property type="match status" value="2"/>
</dbReference>
<dbReference type="InterPro" id="IPR003439">
    <property type="entry name" value="ABC_transporter-like_ATP-bd"/>
</dbReference>
<dbReference type="Pfam" id="PF00005">
    <property type="entry name" value="ABC_tran"/>
    <property type="match status" value="2"/>
</dbReference>
<keyword evidence="4 12" id="KW-0812">Transmembrane</keyword>
<dbReference type="GO" id="GO:0000329">
    <property type="term" value="C:fungal-type vacuole membrane"/>
    <property type="evidence" value="ECO:0007669"/>
    <property type="project" value="UniProtKB-ARBA"/>
</dbReference>
<comment type="subcellular location">
    <subcellularLocation>
        <location evidence="1">Vacuole membrane</location>
        <topology evidence="1">Multi-pass membrane protein</topology>
    </subcellularLocation>
</comment>
<feature type="domain" description="ABC transporter" evidence="13">
    <location>
        <begin position="652"/>
        <end position="881"/>
    </location>
</feature>
<dbReference type="Proteomes" id="UP001360560">
    <property type="component" value="Unassembled WGS sequence"/>
</dbReference>
<dbReference type="SUPFAM" id="SSF52540">
    <property type="entry name" value="P-loop containing nucleoside triphosphate hydrolases"/>
    <property type="match status" value="2"/>
</dbReference>
<evidence type="ECO:0000256" key="12">
    <source>
        <dbReference type="SAM" id="Phobius"/>
    </source>
</evidence>
<evidence type="ECO:0000256" key="2">
    <source>
        <dbReference type="ARBA" id="ARBA00022448"/>
    </source>
</evidence>
<keyword evidence="9 12" id="KW-0472">Membrane</keyword>
<dbReference type="CDD" id="cd03244">
    <property type="entry name" value="ABCC_MRP_domain2"/>
    <property type="match status" value="1"/>
</dbReference>
<feature type="domain" description="ABC transmembrane type-1" evidence="14">
    <location>
        <begin position="301"/>
        <end position="582"/>
    </location>
</feature>
<dbReference type="FunFam" id="1.20.1560.10:FF:000013">
    <property type="entry name" value="ABC transporter C family member 2"/>
    <property type="match status" value="1"/>
</dbReference>
<dbReference type="FunFam" id="1.20.1560.10:FF:000020">
    <property type="entry name" value="ABC metal ion transporter"/>
    <property type="match status" value="1"/>
</dbReference>
<dbReference type="InterPro" id="IPR044726">
    <property type="entry name" value="ABCC_6TM_D2"/>
</dbReference>
<evidence type="ECO:0000256" key="9">
    <source>
        <dbReference type="ARBA" id="ARBA00023136"/>
    </source>
</evidence>
<dbReference type="CDD" id="cd18579">
    <property type="entry name" value="ABC_6TM_ABCC_D1"/>
    <property type="match status" value="1"/>
</dbReference>
<dbReference type="SUPFAM" id="SSF90123">
    <property type="entry name" value="ABC transporter transmembrane region"/>
    <property type="match status" value="2"/>
</dbReference>
<dbReference type="PROSITE" id="PS50893">
    <property type="entry name" value="ABC_TRANSPORTER_2"/>
    <property type="match status" value="2"/>
</dbReference>
<dbReference type="InterPro" id="IPR050173">
    <property type="entry name" value="ABC_transporter_C-like"/>
</dbReference>
<evidence type="ECO:0000313" key="16">
    <source>
        <dbReference type="Proteomes" id="UP001360560"/>
    </source>
</evidence>
<keyword evidence="16" id="KW-1185">Reference proteome</keyword>
<dbReference type="GO" id="GO:0016887">
    <property type="term" value="F:ATP hydrolysis activity"/>
    <property type="evidence" value="ECO:0007669"/>
    <property type="project" value="InterPro"/>
</dbReference>
<proteinExistence type="predicted"/>
<organism evidence="15 16">
    <name type="scientific">Saccharomycopsis crataegensis</name>
    <dbReference type="NCBI Taxonomy" id="43959"/>
    <lineage>
        <taxon>Eukaryota</taxon>
        <taxon>Fungi</taxon>
        <taxon>Dikarya</taxon>
        <taxon>Ascomycota</taxon>
        <taxon>Saccharomycotina</taxon>
        <taxon>Saccharomycetes</taxon>
        <taxon>Saccharomycopsidaceae</taxon>
        <taxon>Saccharomycopsis</taxon>
    </lineage>
</organism>
<dbReference type="GO" id="GO:0005524">
    <property type="term" value="F:ATP binding"/>
    <property type="evidence" value="ECO:0007669"/>
    <property type="project" value="UniProtKB-KW"/>
</dbReference>
<dbReference type="Pfam" id="PF00664">
    <property type="entry name" value="ABC_membrane"/>
    <property type="match status" value="2"/>
</dbReference>